<feature type="domain" description="Secretion system C-terminal sorting" evidence="2">
    <location>
        <begin position="67"/>
        <end position="138"/>
    </location>
</feature>
<dbReference type="Pfam" id="PF18962">
    <property type="entry name" value="Por_Secre_tail"/>
    <property type="match status" value="1"/>
</dbReference>
<evidence type="ECO:0000256" key="1">
    <source>
        <dbReference type="SAM" id="SignalP"/>
    </source>
</evidence>
<dbReference type="InterPro" id="IPR026444">
    <property type="entry name" value="Secre_tail"/>
</dbReference>
<accession>A0A0P0FZR9</accession>
<name>A0A0P0FZR9_9BACE</name>
<dbReference type="NCBIfam" id="TIGR04183">
    <property type="entry name" value="Por_Secre_tail"/>
    <property type="match status" value="1"/>
</dbReference>
<dbReference type="RefSeq" id="WP_026366566.1">
    <property type="nucleotide sequence ID" value="NZ_CAXSKE010000017.1"/>
</dbReference>
<reference evidence="3 4" key="1">
    <citation type="journal article" date="2015" name="Science">
        <title>Genetic determinants of in vivo fitness and diet responsiveness in multiple human gut Bacteroides.</title>
        <authorList>
            <person name="Wu M."/>
            <person name="McNulty N.P."/>
            <person name="Rodionov D.A."/>
            <person name="Khoroshkin M.S."/>
            <person name="Griffin N.W."/>
            <person name="Cheng J."/>
            <person name="Latreille P."/>
            <person name="Kerstetter R.A."/>
            <person name="Terrapon N."/>
            <person name="Henrissat B."/>
            <person name="Osterman A.L."/>
            <person name="Gordon J.I."/>
        </authorList>
    </citation>
    <scope>NUCLEOTIDE SEQUENCE [LARGE SCALE GENOMIC DNA]</scope>
    <source>
        <strain evidence="3 4">WH2</strain>
    </source>
</reference>
<protein>
    <recommendedName>
        <fullName evidence="2">Secretion system C-terminal sorting domain-containing protein</fullName>
    </recommendedName>
</protein>
<evidence type="ECO:0000313" key="3">
    <source>
        <dbReference type="EMBL" id="ALJ59543.1"/>
    </source>
</evidence>
<organism evidence="3 4">
    <name type="scientific">Bacteroides cellulosilyticus</name>
    <dbReference type="NCBI Taxonomy" id="246787"/>
    <lineage>
        <taxon>Bacteria</taxon>
        <taxon>Pseudomonadati</taxon>
        <taxon>Bacteroidota</taxon>
        <taxon>Bacteroidia</taxon>
        <taxon>Bacteroidales</taxon>
        <taxon>Bacteroidaceae</taxon>
        <taxon>Bacteroides</taxon>
    </lineage>
</organism>
<feature type="signal peptide" evidence="1">
    <location>
        <begin position="1"/>
        <end position="19"/>
    </location>
</feature>
<dbReference type="EMBL" id="CP012801">
    <property type="protein sequence ID" value="ALJ59543.1"/>
    <property type="molecule type" value="Genomic_DNA"/>
</dbReference>
<proteinExistence type="predicted"/>
<dbReference type="KEGG" id="bcel:BcellWH2_02303"/>
<dbReference type="AlphaFoldDB" id="A0A0P0FZR9"/>
<evidence type="ECO:0000259" key="2">
    <source>
        <dbReference type="Pfam" id="PF18962"/>
    </source>
</evidence>
<dbReference type="Proteomes" id="UP000061809">
    <property type="component" value="Chromosome"/>
</dbReference>
<dbReference type="PATRIC" id="fig|246787.4.peg.2364"/>
<keyword evidence="1" id="KW-0732">Signal</keyword>
<evidence type="ECO:0000313" key="4">
    <source>
        <dbReference type="Proteomes" id="UP000061809"/>
    </source>
</evidence>
<sequence length="140" mass="16088">MKKLLFIAFLFCTITYVHAQNKIKYSYDSAGNRTKREIVLSATRSILSEENEQVPYIEEMQSHEIKIYPNPTKGILNIKITGLDKAKGFISIYNIVGKLIEKTELSGNNQIFDLSAQPNGIYIMQIRIEDKISSWKIIKE</sequence>
<gene>
    <name evidence="3" type="ORF">BcellWH2_02303</name>
</gene>
<feature type="chain" id="PRO_5006046940" description="Secretion system C-terminal sorting domain-containing protein" evidence="1">
    <location>
        <begin position="20"/>
        <end position="140"/>
    </location>
</feature>